<protein>
    <submittedName>
        <fullName evidence="1">Uncharacterized protein</fullName>
    </submittedName>
</protein>
<dbReference type="Proteomes" id="UP000218231">
    <property type="component" value="Unassembled WGS sequence"/>
</dbReference>
<proteinExistence type="predicted"/>
<gene>
    <name evidence="1" type="ORF">WR25_08866</name>
</gene>
<evidence type="ECO:0000313" key="2">
    <source>
        <dbReference type="Proteomes" id="UP000218231"/>
    </source>
</evidence>
<evidence type="ECO:0000313" key="1">
    <source>
        <dbReference type="EMBL" id="PAV58867.1"/>
    </source>
</evidence>
<comment type="caution">
    <text evidence="1">The sequence shown here is derived from an EMBL/GenBank/DDBJ whole genome shotgun (WGS) entry which is preliminary data.</text>
</comment>
<organism evidence="1 2">
    <name type="scientific">Diploscapter pachys</name>
    <dbReference type="NCBI Taxonomy" id="2018661"/>
    <lineage>
        <taxon>Eukaryota</taxon>
        <taxon>Metazoa</taxon>
        <taxon>Ecdysozoa</taxon>
        <taxon>Nematoda</taxon>
        <taxon>Chromadorea</taxon>
        <taxon>Rhabditida</taxon>
        <taxon>Rhabditina</taxon>
        <taxon>Rhabditomorpha</taxon>
        <taxon>Rhabditoidea</taxon>
        <taxon>Rhabditidae</taxon>
        <taxon>Diploscapter</taxon>
    </lineage>
</organism>
<dbReference type="AlphaFoldDB" id="A0A2A2JB43"/>
<reference evidence="1 2" key="1">
    <citation type="journal article" date="2017" name="Curr. Biol.">
        <title>Genome architecture and evolution of a unichromosomal asexual nematode.</title>
        <authorList>
            <person name="Fradin H."/>
            <person name="Zegar C."/>
            <person name="Gutwein M."/>
            <person name="Lucas J."/>
            <person name="Kovtun M."/>
            <person name="Corcoran D."/>
            <person name="Baugh L.R."/>
            <person name="Kiontke K."/>
            <person name="Gunsalus K."/>
            <person name="Fitch D.H."/>
            <person name="Piano F."/>
        </authorList>
    </citation>
    <scope>NUCLEOTIDE SEQUENCE [LARGE SCALE GENOMIC DNA]</scope>
    <source>
        <strain evidence="1">PF1309</strain>
    </source>
</reference>
<name>A0A2A2JB43_9BILA</name>
<keyword evidence="2" id="KW-1185">Reference proteome</keyword>
<dbReference type="EMBL" id="LIAE01010556">
    <property type="protein sequence ID" value="PAV58867.1"/>
    <property type="molecule type" value="Genomic_DNA"/>
</dbReference>
<sequence>MFVMMPDASPDGLIHGVLNEHGDSHWAYASRHRASKSTSPYSLFLVVPSACSIGSTFMPQSITTAPGLIQSPEAGKDIFSNRKIILAFNKMLLPNCHNENVCPPTMFLDLLSLGMTDSDGGVVPEEELCGWGSDNLGSAQNDHMLPSHEVGIA</sequence>
<accession>A0A2A2JB43</accession>